<dbReference type="PANTHER" id="PTHR11934:SF0">
    <property type="entry name" value="RIBOSE-5-PHOSPHATE ISOMERASE"/>
    <property type="match status" value="1"/>
</dbReference>
<name>A0A6J6ZU84_9ZZZZ</name>
<dbReference type="HAMAP" id="MF_00170">
    <property type="entry name" value="Rib_5P_isom_A"/>
    <property type="match status" value="1"/>
</dbReference>
<evidence type="ECO:0000256" key="3">
    <source>
        <dbReference type="ARBA" id="ARBA00023235"/>
    </source>
</evidence>
<dbReference type="AlphaFoldDB" id="A0A6J6ZU84"/>
<dbReference type="InterPro" id="IPR004788">
    <property type="entry name" value="Ribose5P_isomerase_type_A"/>
</dbReference>
<dbReference type="GO" id="GO:0005829">
    <property type="term" value="C:cytosol"/>
    <property type="evidence" value="ECO:0007669"/>
    <property type="project" value="TreeGrafter"/>
</dbReference>
<dbReference type="EC" id="5.3.1.6" evidence="2"/>
<sequence>MYENLSPQDAAKYAAGKQAVRMYAKEGAHLGLGSGTTSGWFVRALGEEVARGLRVTGVPTSTSTRDLALSLGIPLMDVNDLEAPLDVTVDGPDEVDRDGDMIKGGGACLLWERLVAEASGKMVCIADESKLVEHLGNFPLPIEVVMFGWEATRRSVVALLSDLGYRDVKTIDVVRRVRDGVPVVTDSGNYILDVRLGRITDKGLLDTNLNWIAGVVENGLFTGIASELIVAAPDGKVRVIEPRARNSPRIPSWRSKAIGATDGM</sequence>
<evidence type="ECO:0000256" key="1">
    <source>
        <dbReference type="ARBA" id="ARBA00001713"/>
    </source>
</evidence>
<dbReference type="Pfam" id="PF06026">
    <property type="entry name" value="Rib_5-P_isom_A"/>
    <property type="match status" value="1"/>
</dbReference>
<dbReference type="GO" id="GO:0009052">
    <property type="term" value="P:pentose-phosphate shunt, non-oxidative branch"/>
    <property type="evidence" value="ECO:0007669"/>
    <property type="project" value="InterPro"/>
</dbReference>
<protein>
    <recommendedName>
        <fullName evidence="2">ribose-5-phosphate isomerase</fullName>
        <ecNumber evidence="2">5.3.1.6</ecNumber>
    </recommendedName>
    <alternativeName>
        <fullName evidence="4">Phosphoriboisomerase</fullName>
    </alternativeName>
</protein>
<dbReference type="SUPFAM" id="SSF75445">
    <property type="entry name" value="D-ribose-5-phosphate isomerase (RpiA), lid domain"/>
    <property type="match status" value="1"/>
</dbReference>
<comment type="catalytic activity">
    <reaction evidence="1">
        <text>aldehydo-D-ribose 5-phosphate = D-ribulose 5-phosphate</text>
        <dbReference type="Rhea" id="RHEA:14657"/>
        <dbReference type="ChEBI" id="CHEBI:58121"/>
        <dbReference type="ChEBI" id="CHEBI:58273"/>
        <dbReference type="EC" id="5.3.1.6"/>
    </reaction>
</comment>
<organism evidence="5">
    <name type="scientific">freshwater metagenome</name>
    <dbReference type="NCBI Taxonomy" id="449393"/>
    <lineage>
        <taxon>unclassified sequences</taxon>
        <taxon>metagenomes</taxon>
        <taxon>ecological metagenomes</taxon>
    </lineage>
</organism>
<dbReference type="Gene3D" id="3.30.70.260">
    <property type="match status" value="1"/>
</dbReference>
<reference evidence="5" key="1">
    <citation type="submission" date="2020-05" db="EMBL/GenBank/DDBJ databases">
        <authorList>
            <person name="Chiriac C."/>
            <person name="Salcher M."/>
            <person name="Ghai R."/>
            <person name="Kavagutti S V."/>
        </authorList>
    </citation>
    <scope>NUCLEOTIDE SEQUENCE</scope>
</reference>
<dbReference type="GO" id="GO:0004751">
    <property type="term" value="F:ribose-5-phosphate isomerase activity"/>
    <property type="evidence" value="ECO:0007669"/>
    <property type="project" value="UniProtKB-EC"/>
</dbReference>
<dbReference type="InterPro" id="IPR020672">
    <property type="entry name" value="Ribose5P_isomerase_typA_subgr"/>
</dbReference>
<proteinExistence type="inferred from homology"/>
<dbReference type="EMBL" id="CAFABK010000010">
    <property type="protein sequence ID" value="CAB4824009.1"/>
    <property type="molecule type" value="Genomic_DNA"/>
</dbReference>
<evidence type="ECO:0000256" key="2">
    <source>
        <dbReference type="ARBA" id="ARBA00011959"/>
    </source>
</evidence>
<gene>
    <name evidence="5" type="ORF">UFOPK3204_00351</name>
</gene>
<dbReference type="InterPro" id="IPR037171">
    <property type="entry name" value="NagB/RpiA_transferase-like"/>
</dbReference>
<dbReference type="SUPFAM" id="SSF100950">
    <property type="entry name" value="NagB/RpiA/CoA transferase-like"/>
    <property type="match status" value="1"/>
</dbReference>
<dbReference type="FunFam" id="3.40.50.1360:FF:000001">
    <property type="entry name" value="Ribose-5-phosphate isomerase A"/>
    <property type="match status" value="1"/>
</dbReference>
<dbReference type="NCBIfam" id="TIGR00021">
    <property type="entry name" value="rpiA"/>
    <property type="match status" value="1"/>
</dbReference>
<dbReference type="NCBIfam" id="NF001924">
    <property type="entry name" value="PRK00702.1"/>
    <property type="match status" value="1"/>
</dbReference>
<dbReference type="CDD" id="cd01398">
    <property type="entry name" value="RPI_A"/>
    <property type="match status" value="1"/>
</dbReference>
<evidence type="ECO:0000313" key="5">
    <source>
        <dbReference type="EMBL" id="CAB4824009.1"/>
    </source>
</evidence>
<dbReference type="GO" id="GO:0006014">
    <property type="term" value="P:D-ribose metabolic process"/>
    <property type="evidence" value="ECO:0007669"/>
    <property type="project" value="TreeGrafter"/>
</dbReference>
<dbReference type="PANTHER" id="PTHR11934">
    <property type="entry name" value="RIBOSE-5-PHOSPHATE ISOMERASE"/>
    <property type="match status" value="1"/>
</dbReference>
<evidence type="ECO:0000256" key="4">
    <source>
        <dbReference type="ARBA" id="ARBA00029734"/>
    </source>
</evidence>
<dbReference type="Gene3D" id="3.40.50.1360">
    <property type="match status" value="1"/>
</dbReference>
<accession>A0A6J6ZU84</accession>
<keyword evidence="3" id="KW-0413">Isomerase</keyword>